<evidence type="ECO:0000256" key="3">
    <source>
        <dbReference type="SAM" id="Coils"/>
    </source>
</evidence>
<dbReference type="GO" id="GO:0006897">
    <property type="term" value="P:endocytosis"/>
    <property type="evidence" value="ECO:0007669"/>
    <property type="project" value="TreeGrafter"/>
</dbReference>
<organism evidence="5">
    <name type="scientific">Percolomonas cosmopolitus</name>
    <dbReference type="NCBI Taxonomy" id="63605"/>
    <lineage>
        <taxon>Eukaryota</taxon>
        <taxon>Discoba</taxon>
        <taxon>Heterolobosea</taxon>
        <taxon>Tetramitia</taxon>
        <taxon>Eutetramitia</taxon>
        <taxon>Percolomonadidae</taxon>
        <taxon>Percolomonas</taxon>
    </lineage>
</organism>
<evidence type="ECO:0000259" key="4">
    <source>
        <dbReference type="PROSITE" id="PS51718"/>
    </source>
</evidence>
<feature type="coiled-coil region" evidence="3">
    <location>
        <begin position="113"/>
        <end position="147"/>
    </location>
</feature>
<dbReference type="GO" id="GO:0005525">
    <property type="term" value="F:GTP binding"/>
    <property type="evidence" value="ECO:0007669"/>
    <property type="project" value="InterPro"/>
</dbReference>
<dbReference type="EMBL" id="HBGD01001390">
    <property type="protein sequence ID" value="CAD9077892.1"/>
    <property type="molecule type" value="Transcribed_RNA"/>
</dbReference>
<dbReference type="Gene3D" id="1.20.120.1240">
    <property type="entry name" value="Dynamin, middle domain"/>
    <property type="match status" value="1"/>
</dbReference>
<dbReference type="Pfam" id="PF01031">
    <property type="entry name" value="Dynamin_M"/>
    <property type="match status" value="1"/>
</dbReference>
<dbReference type="InterPro" id="IPR000375">
    <property type="entry name" value="Dynamin_stalk"/>
</dbReference>
<dbReference type="InterPro" id="IPR022812">
    <property type="entry name" value="Dynamin"/>
</dbReference>
<dbReference type="InterPro" id="IPR027417">
    <property type="entry name" value="P-loop_NTPase"/>
</dbReference>
<dbReference type="GO" id="GO:0008017">
    <property type="term" value="F:microtubule binding"/>
    <property type="evidence" value="ECO:0007669"/>
    <property type="project" value="TreeGrafter"/>
</dbReference>
<dbReference type="GO" id="GO:0000266">
    <property type="term" value="P:mitochondrial fission"/>
    <property type="evidence" value="ECO:0007669"/>
    <property type="project" value="TreeGrafter"/>
</dbReference>
<proteinExistence type="predicted"/>
<dbReference type="Gene3D" id="3.40.50.300">
    <property type="entry name" value="P-loop containing nucleotide triphosphate hydrolases"/>
    <property type="match status" value="1"/>
</dbReference>
<keyword evidence="1" id="KW-0547">Nucleotide-binding</keyword>
<dbReference type="PROSITE" id="PS51718">
    <property type="entry name" value="G_DYNAMIN_2"/>
    <property type="match status" value="1"/>
</dbReference>
<dbReference type="PRINTS" id="PR00195">
    <property type="entry name" value="DYNAMIN"/>
</dbReference>
<dbReference type="InterPro" id="IPR030381">
    <property type="entry name" value="G_DYNAMIN_dom"/>
</dbReference>
<dbReference type="InterPro" id="IPR045063">
    <property type="entry name" value="Dynamin_N"/>
</dbReference>
<feature type="domain" description="Dynamin-type G" evidence="4">
    <location>
        <begin position="32"/>
        <end position="330"/>
    </location>
</feature>
<dbReference type="AlphaFoldDB" id="A0A7S1KNN6"/>
<dbReference type="SMART" id="SM00053">
    <property type="entry name" value="DYNc"/>
    <property type="match status" value="1"/>
</dbReference>
<evidence type="ECO:0000256" key="2">
    <source>
        <dbReference type="ARBA" id="ARBA00023134"/>
    </source>
</evidence>
<keyword evidence="3" id="KW-0175">Coiled coil</keyword>
<dbReference type="PANTHER" id="PTHR11566:SF21">
    <property type="entry name" value="DYNAMIN RELATED PROTEIN 1, ISOFORM A"/>
    <property type="match status" value="1"/>
</dbReference>
<dbReference type="GO" id="GO:0005874">
    <property type="term" value="C:microtubule"/>
    <property type="evidence" value="ECO:0007669"/>
    <property type="project" value="TreeGrafter"/>
</dbReference>
<protein>
    <recommendedName>
        <fullName evidence="4">Dynamin-type G domain-containing protein</fullName>
    </recommendedName>
</protein>
<accession>A0A7S1KNN6</accession>
<dbReference type="Pfam" id="PF00350">
    <property type="entry name" value="Dynamin_N"/>
    <property type="match status" value="1"/>
</dbReference>
<dbReference type="GO" id="GO:0003924">
    <property type="term" value="F:GTPase activity"/>
    <property type="evidence" value="ECO:0007669"/>
    <property type="project" value="InterPro"/>
</dbReference>
<dbReference type="GO" id="GO:0016020">
    <property type="term" value="C:membrane"/>
    <property type="evidence" value="ECO:0007669"/>
    <property type="project" value="TreeGrafter"/>
</dbReference>
<evidence type="ECO:0000313" key="5">
    <source>
        <dbReference type="EMBL" id="CAD9077892.1"/>
    </source>
</evidence>
<dbReference type="InterPro" id="IPR001401">
    <property type="entry name" value="Dynamin_GTPase"/>
</dbReference>
<dbReference type="PANTHER" id="PTHR11566">
    <property type="entry name" value="DYNAMIN"/>
    <property type="match status" value="1"/>
</dbReference>
<dbReference type="GO" id="GO:0048312">
    <property type="term" value="P:intracellular distribution of mitochondria"/>
    <property type="evidence" value="ECO:0007669"/>
    <property type="project" value="TreeGrafter"/>
</dbReference>
<name>A0A7S1KNN6_9EUKA</name>
<dbReference type="GO" id="GO:0005739">
    <property type="term" value="C:mitochondrion"/>
    <property type="evidence" value="ECO:0007669"/>
    <property type="project" value="TreeGrafter"/>
</dbReference>
<sequence length="768" mass="87863">MSQPEITQFSEYNTLNNKIRDAIPAKLENHLKLSLPRIASCGDQSSGKSSILTQMTGIRFPRNAGTCTRVPVELRLESRENEYKAEIGVKWYEDDEKNDEACAEADKTVANINETLARNITDAESLVDEIEDAIKKAQEAIIGVSNRKFSESVITITAFSPDLPNLTLVDLPGIIAHIDGDSNAGAMVENLYHKYLTDPATVLMAVLNGGVDIENQRIWNMISKGDPGHERTIGVITKADLIAEGTQEPWLKLMSGESIHMDMTHGWYVTKSLSQNDLQNTTQREALEREGNFFSTGFWREFSHPSHLGTQNLRTKMSALLFERMRIALPALKDQAERLLGKNRKFLKSLGEGIPASEEEKLSRLKEKIDDLVGDLKIQFGHHSFSQLEEGNTFYASVQQVWEKFKYNIRHLGPQNTTQSWYVIDSWDNLPKNAVEIAACFDDGVTMDESTVYAQLASGRKVMCSEKSGDYFHFPVSESELVDTHVSFISPEDAAIKTRIYATEEEDTGFRQRVKKRLAHESENRRLMIGERSTDVTPALCNEFIEKWTKPSRDLVDTIHKKEDQLLLILIDRRFEQFKQMHRAVRNRARKYLDEHRDKLWHFIQSVHDAEMKHKHTLNDHYFFETKMRHNAQEPKEDAMLQKARELTGISNYRMTEAMRKHLLAVGLEPENSFEKHIDDAIATVVAYHKCAYKRYVEYCHLISAKVFFDDFLDKMKSSLWNDVRHGTTLGALFSEAPEIVMKRRNAMESIAALEHVLKVLNETALVF</sequence>
<dbReference type="GO" id="GO:0016559">
    <property type="term" value="P:peroxisome fission"/>
    <property type="evidence" value="ECO:0007669"/>
    <property type="project" value="TreeGrafter"/>
</dbReference>
<reference evidence="5" key="1">
    <citation type="submission" date="2021-01" db="EMBL/GenBank/DDBJ databases">
        <authorList>
            <person name="Corre E."/>
            <person name="Pelletier E."/>
            <person name="Niang G."/>
            <person name="Scheremetjew M."/>
            <person name="Finn R."/>
            <person name="Kale V."/>
            <person name="Holt S."/>
            <person name="Cochrane G."/>
            <person name="Meng A."/>
            <person name="Brown T."/>
            <person name="Cohen L."/>
        </authorList>
    </citation>
    <scope>NUCLEOTIDE SEQUENCE</scope>
    <source>
        <strain evidence="5">WS</strain>
    </source>
</reference>
<gene>
    <name evidence="5" type="ORF">PCOS0759_LOCUS1124</name>
</gene>
<dbReference type="SUPFAM" id="SSF52540">
    <property type="entry name" value="P-loop containing nucleoside triphosphate hydrolases"/>
    <property type="match status" value="1"/>
</dbReference>
<dbReference type="CDD" id="cd08771">
    <property type="entry name" value="DLP_1"/>
    <property type="match status" value="1"/>
</dbReference>
<keyword evidence="2" id="KW-0342">GTP-binding</keyword>
<evidence type="ECO:0000256" key="1">
    <source>
        <dbReference type="ARBA" id="ARBA00022741"/>
    </source>
</evidence>